<keyword evidence="3" id="KW-1185">Reference proteome</keyword>
<dbReference type="Proteomes" id="UP000014136">
    <property type="component" value="Unassembled WGS sequence"/>
</dbReference>
<dbReference type="AlphaFoldDB" id="S0JBM9"/>
<proteinExistence type="predicted"/>
<dbReference type="Pfam" id="PF06125">
    <property type="entry name" value="DUF961"/>
    <property type="match status" value="1"/>
</dbReference>
<evidence type="ECO:0000313" key="3">
    <source>
        <dbReference type="Proteomes" id="UP000014136"/>
    </source>
</evidence>
<dbReference type="Pfam" id="PF13333">
    <property type="entry name" value="rve_2"/>
    <property type="match status" value="1"/>
</dbReference>
<dbReference type="InterPro" id="IPR012337">
    <property type="entry name" value="RNaseH-like_sf"/>
</dbReference>
<name>S0JBM9_9ENTE</name>
<dbReference type="EMBL" id="AHYT01000001">
    <property type="protein sequence ID" value="EOT30324.1"/>
    <property type="molecule type" value="Genomic_DNA"/>
</dbReference>
<evidence type="ECO:0000313" key="2">
    <source>
        <dbReference type="EMBL" id="EOT30324.1"/>
    </source>
</evidence>
<dbReference type="PANTHER" id="PTHR46889">
    <property type="entry name" value="TRANSPOSASE INSF FOR INSERTION SEQUENCE IS3B-RELATED"/>
    <property type="match status" value="1"/>
</dbReference>
<dbReference type="HOGENOM" id="CLU_2219045_0_0_9"/>
<reference evidence="2 3" key="1">
    <citation type="submission" date="2013-03" db="EMBL/GenBank/DDBJ databases">
        <title>The Genome Sequence of Enterococcus saccharolyticus ATCC_43076 (Illumina only assembly).</title>
        <authorList>
            <consortium name="The Broad Institute Genomics Platform"/>
            <consortium name="The Broad Institute Genome Sequencing Center for Infectious Disease"/>
            <person name="Earl A."/>
            <person name="Russ C."/>
            <person name="Gilmore M."/>
            <person name="Surin D."/>
            <person name="Walker B."/>
            <person name="Young S."/>
            <person name="Zeng Q."/>
            <person name="Gargeya S."/>
            <person name="Fitzgerald M."/>
            <person name="Haas B."/>
            <person name="Abouelleil A."/>
            <person name="Allen A.W."/>
            <person name="Alvarado L."/>
            <person name="Arachchi H.M."/>
            <person name="Berlin A.M."/>
            <person name="Chapman S.B."/>
            <person name="Gainer-Dewar J."/>
            <person name="Goldberg J."/>
            <person name="Griggs A."/>
            <person name="Gujja S."/>
            <person name="Hansen M."/>
            <person name="Howarth C."/>
            <person name="Imamovic A."/>
            <person name="Ireland A."/>
            <person name="Larimer J."/>
            <person name="McCowan C."/>
            <person name="Murphy C."/>
            <person name="Pearson M."/>
            <person name="Poon T.W."/>
            <person name="Priest M."/>
            <person name="Roberts A."/>
            <person name="Saif S."/>
            <person name="Shea T."/>
            <person name="Sisk P."/>
            <person name="Sykes S."/>
            <person name="Wortman J."/>
            <person name="Nusbaum C."/>
            <person name="Birren B."/>
        </authorList>
    </citation>
    <scope>NUCLEOTIDE SEQUENCE [LARGE SCALE GENOMIC DNA]</scope>
    <source>
        <strain evidence="2 3">ATCC 43076</strain>
    </source>
</reference>
<dbReference type="OrthoDB" id="2308521at2"/>
<protein>
    <recommendedName>
        <fullName evidence="1">Integrase catalytic domain-containing protein</fullName>
    </recommendedName>
</protein>
<dbReference type="eggNOG" id="COG2801">
    <property type="taxonomic scope" value="Bacteria"/>
</dbReference>
<dbReference type="GO" id="GO:0015074">
    <property type="term" value="P:DNA integration"/>
    <property type="evidence" value="ECO:0007669"/>
    <property type="project" value="InterPro"/>
</dbReference>
<dbReference type="InterPro" id="IPR038620">
    <property type="entry name" value="YdcP-like_sf"/>
</dbReference>
<dbReference type="PATRIC" id="fig|1139996.3.peg.17"/>
<dbReference type="InterPro" id="IPR001584">
    <property type="entry name" value="Integrase_cat-core"/>
</dbReference>
<dbReference type="InterPro" id="IPR050900">
    <property type="entry name" value="Transposase_IS3/IS150/IS904"/>
</dbReference>
<dbReference type="Gene3D" id="2.40.50.390">
    <property type="entry name" value="Conjugative transposon protein, DUF961"/>
    <property type="match status" value="1"/>
</dbReference>
<feature type="domain" description="Integrase catalytic" evidence="1">
    <location>
        <begin position="51"/>
        <end position="103"/>
    </location>
</feature>
<sequence length="106" mass="12589">MRLAQGIIIDKEKTFGRLKFSALRREVFLNNEDGTVSTEVRERTYDNAVAESTYKSFKAEFVYPNTFDTLNQLKLQLFDYVNWWNYLRLHGSLGYETPISIRNRIR</sequence>
<dbReference type="InterPro" id="IPR010365">
    <property type="entry name" value="DUF961"/>
</dbReference>
<organism evidence="2 3">
    <name type="scientific">Enterococcus saccharolyticus subsp. saccharolyticus ATCC 43076</name>
    <dbReference type="NCBI Taxonomy" id="1139996"/>
    <lineage>
        <taxon>Bacteria</taxon>
        <taxon>Bacillati</taxon>
        <taxon>Bacillota</taxon>
        <taxon>Bacilli</taxon>
        <taxon>Lactobacillales</taxon>
        <taxon>Enterococcaceae</taxon>
        <taxon>Enterococcus</taxon>
    </lineage>
</organism>
<comment type="caution">
    <text evidence="2">The sequence shown here is derived from an EMBL/GenBank/DDBJ whole genome shotgun (WGS) entry which is preliminary data.</text>
</comment>
<dbReference type="PANTHER" id="PTHR46889:SF4">
    <property type="entry name" value="TRANSPOSASE INSO FOR INSERTION SEQUENCE ELEMENT IS911B-RELATED"/>
    <property type="match status" value="1"/>
</dbReference>
<evidence type="ECO:0000259" key="1">
    <source>
        <dbReference type="Pfam" id="PF13333"/>
    </source>
</evidence>
<dbReference type="SUPFAM" id="SSF53098">
    <property type="entry name" value="Ribonuclease H-like"/>
    <property type="match status" value="1"/>
</dbReference>
<accession>S0JBM9</accession>
<gene>
    <name evidence="2" type="ORF">OMQ_00027</name>
</gene>